<evidence type="ECO:0000313" key="9">
    <source>
        <dbReference type="Proteomes" id="UP000215305"/>
    </source>
</evidence>
<dbReference type="CDD" id="cd08286">
    <property type="entry name" value="FDH_like_ADH2"/>
    <property type="match status" value="1"/>
</dbReference>
<dbReference type="GO" id="GO:0016491">
    <property type="term" value="F:oxidoreductase activity"/>
    <property type="evidence" value="ECO:0007669"/>
    <property type="project" value="UniProtKB-KW"/>
</dbReference>
<dbReference type="Gene3D" id="3.40.50.720">
    <property type="entry name" value="NAD(P)-binding Rossmann-like Domain"/>
    <property type="match status" value="1"/>
</dbReference>
<dbReference type="STRING" id="41047.A0A397GXL5"/>
<comment type="cofactor">
    <cofactor evidence="1 6">
        <name>Zn(2+)</name>
        <dbReference type="ChEBI" id="CHEBI:29105"/>
    </cofactor>
</comment>
<evidence type="ECO:0000256" key="1">
    <source>
        <dbReference type="ARBA" id="ARBA00001947"/>
    </source>
</evidence>
<proteinExistence type="inferred from homology"/>
<gene>
    <name evidence="8" type="ORF">CDV56_100791</name>
</gene>
<dbReference type="InterPro" id="IPR020843">
    <property type="entry name" value="ER"/>
</dbReference>
<sequence>MTTSTTNSSHSEARKTMKALVYAGPNSYKVEDRPVPDLKSPTDAIVKMLYSTICGTDLHILKGDVPTVQHGRILGHEGVGSVASLGTAVNGLSVGDTVLISCISSCGVCPACRRNLNSHCETGGWILGNWIDGTQAEYVRIPHAASSLYKLSGKSDPMACVALSDALPTGMECGTLNAMVQPASRVVIVGAGPVGLSVLMTAKLYTPALIVAVDTNDTRLEHAKRLGADQTVNPSSPEAMGMLDSLTEGKGFDSVIEAVGIPATFELCQKLVAPGGSIANVGVHGQKVSLELDKLWDRNIAIRTRLVDTVSVPALLRLCQSEKLDPSVLFTHYYSFADISEAYRNFQSPSQQGTLKVGIEF</sequence>
<evidence type="ECO:0000313" key="8">
    <source>
        <dbReference type="EMBL" id="RHZ55397.1"/>
    </source>
</evidence>
<keyword evidence="5" id="KW-0560">Oxidoreductase</keyword>
<evidence type="ECO:0000259" key="7">
    <source>
        <dbReference type="SMART" id="SM00829"/>
    </source>
</evidence>
<dbReference type="InterPro" id="IPR002328">
    <property type="entry name" value="ADH_Zn_CS"/>
</dbReference>
<evidence type="ECO:0000256" key="5">
    <source>
        <dbReference type="ARBA" id="ARBA00023002"/>
    </source>
</evidence>
<dbReference type="GeneID" id="38122765"/>
<feature type="domain" description="Enoyl reductase (ER)" evidence="7">
    <location>
        <begin position="24"/>
        <end position="357"/>
    </location>
</feature>
<evidence type="ECO:0000256" key="2">
    <source>
        <dbReference type="ARBA" id="ARBA00008072"/>
    </source>
</evidence>
<keyword evidence="3 6" id="KW-0479">Metal-binding</keyword>
<dbReference type="EMBL" id="NKHU02000100">
    <property type="protein sequence ID" value="RHZ55397.1"/>
    <property type="molecule type" value="Genomic_DNA"/>
</dbReference>
<dbReference type="SMART" id="SM00829">
    <property type="entry name" value="PKS_ER"/>
    <property type="match status" value="1"/>
</dbReference>
<dbReference type="Pfam" id="PF08240">
    <property type="entry name" value="ADH_N"/>
    <property type="match status" value="1"/>
</dbReference>
<dbReference type="PROSITE" id="PS00059">
    <property type="entry name" value="ADH_ZINC"/>
    <property type="match status" value="1"/>
</dbReference>
<reference evidence="8" key="1">
    <citation type="submission" date="2018-08" db="EMBL/GenBank/DDBJ databases">
        <title>Draft genome sequence of azole-resistant Aspergillus thermomutatus (Neosartorya pseudofischeri) strain HMR AF 39, isolated from a human nasal aspirate.</title>
        <authorList>
            <person name="Parent-Michaud M."/>
            <person name="Dufresne P.J."/>
            <person name="Fournier E."/>
            <person name="Martineau C."/>
            <person name="Moreira S."/>
            <person name="Perkins V."/>
            <person name="De Repentigny L."/>
            <person name="Dufresne S.F."/>
        </authorList>
    </citation>
    <scope>NUCLEOTIDE SEQUENCE [LARGE SCALE GENOMIC DNA]</scope>
    <source>
        <strain evidence="8">HMR AF 39</strain>
    </source>
</reference>
<dbReference type="Pfam" id="PF00107">
    <property type="entry name" value="ADH_zinc_N"/>
    <property type="match status" value="1"/>
</dbReference>
<evidence type="ECO:0000256" key="6">
    <source>
        <dbReference type="RuleBase" id="RU361277"/>
    </source>
</evidence>
<evidence type="ECO:0000256" key="4">
    <source>
        <dbReference type="ARBA" id="ARBA00022833"/>
    </source>
</evidence>
<keyword evidence="9" id="KW-1185">Reference proteome</keyword>
<accession>A0A397GXL5</accession>
<dbReference type="OrthoDB" id="442947at2759"/>
<dbReference type="RefSeq" id="XP_026614293.1">
    <property type="nucleotide sequence ID" value="XM_026754410.1"/>
</dbReference>
<dbReference type="PANTHER" id="PTHR42813">
    <property type="entry name" value="ZINC-TYPE ALCOHOL DEHYDROGENASE-LIKE"/>
    <property type="match status" value="1"/>
</dbReference>
<comment type="similarity">
    <text evidence="2 6">Belongs to the zinc-containing alcohol dehydrogenase family.</text>
</comment>
<comment type="caution">
    <text evidence="8">The sequence shown here is derived from an EMBL/GenBank/DDBJ whole genome shotgun (WGS) entry which is preliminary data.</text>
</comment>
<dbReference type="PANTHER" id="PTHR42813:SF4">
    <property type="entry name" value="NADP-DEPENDENT ISOPROPANOL DEHYDROGENASE"/>
    <property type="match status" value="1"/>
</dbReference>
<evidence type="ECO:0000256" key="3">
    <source>
        <dbReference type="ARBA" id="ARBA00022723"/>
    </source>
</evidence>
<organism evidence="8 9">
    <name type="scientific">Aspergillus thermomutatus</name>
    <name type="common">Neosartorya pseudofischeri</name>
    <dbReference type="NCBI Taxonomy" id="41047"/>
    <lineage>
        <taxon>Eukaryota</taxon>
        <taxon>Fungi</taxon>
        <taxon>Dikarya</taxon>
        <taxon>Ascomycota</taxon>
        <taxon>Pezizomycotina</taxon>
        <taxon>Eurotiomycetes</taxon>
        <taxon>Eurotiomycetidae</taxon>
        <taxon>Eurotiales</taxon>
        <taxon>Aspergillaceae</taxon>
        <taxon>Aspergillus</taxon>
        <taxon>Aspergillus subgen. Fumigati</taxon>
    </lineage>
</organism>
<dbReference type="SUPFAM" id="SSF51735">
    <property type="entry name" value="NAD(P)-binding Rossmann-fold domains"/>
    <property type="match status" value="1"/>
</dbReference>
<dbReference type="Proteomes" id="UP000215305">
    <property type="component" value="Unassembled WGS sequence"/>
</dbReference>
<dbReference type="VEuPathDB" id="FungiDB:CDV56_100791"/>
<protein>
    <recommendedName>
        <fullName evidence="7">Enoyl reductase (ER) domain-containing protein</fullName>
    </recommendedName>
</protein>
<dbReference type="SUPFAM" id="SSF50129">
    <property type="entry name" value="GroES-like"/>
    <property type="match status" value="1"/>
</dbReference>
<dbReference type="InterPro" id="IPR013149">
    <property type="entry name" value="ADH-like_C"/>
</dbReference>
<dbReference type="Gene3D" id="3.90.180.10">
    <property type="entry name" value="Medium-chain alcohol dehydrogenases, catalytic domain"/>
    <property type="match status" value="1"/>
</dbReference>
<name>A0A397GXL5_ASPTH</name>
<dbReference type="InterPro" id="IPR036291">
    <property type="entry name" value="NAD(P)-bd_dom_sf"/>
</dbReference>
<dbReference type="GO" id="GO:0008270">
    <property type="term" value="F:zinc ion binding"/>
    <property type="evidence" value="ECO:0007669"/>
    <property type="project" value="InterPro"/>
</dbReference>
<dbReference type="InterPro" id="IPR011032">
    <property type="entry name" value="GroES-like_sf"/>
</dbReference>
<dbReference type="InterPro" id="IPR013154">
    <property type="entry name" value="ADH-like_N"/>
</dbReference>
<keyword evidence="4 6" id="KW-0862">Zinc</keyword>
<dbReference type="AlphaFoldDB" id="A0A397GXL5"/>